<feature type="region of interest" description="Disordered" evidence="1">
    <location>
        <begin position="1"/>
        <end position="26"/>
    </location>
</feature>
<reference evidence="2 3" key="1">
    <citation type="submission" date="2019-03" db="EMBL/GenBank/DDBJ databases">
        <title>First draft genome of Liparis tanakae, snailfish: a comprehensive survey of snailfish specific genes.</title>
        <authorList>
            <person name="Kim W."/>
            <person name="Song I."/>
            <person name="Jeong J.-H."/>
            <person name="Kim D."/>
            <person name="Kim S."/>
            <person name="Ryu S."/>
            <person name="Song J.Y."/>
            <person name="Lee S.K."/>
        </authorList>
    </citation>
    <scope>NUCLEOTIDE SEQUENCE [LARGE SCALE GENOMIC DNA]</scope>
    <source>
        <tissue evidence="2">Muscle</tissue>
    </source>
</reference>
<evidence type="ECO:0000313" key="2">
    <source>
        <dbReference type="EMBL" id="TNN49653.1"/>
    </source>
</evidence>
<comment type="caution">
    <text evidence="2">The sequence shown here is derived from an EMBL/GenBank/DDBJ whole genome shotgun (WGS) entry which is preliminary data.</text>
</comment>
<accession>A0A4Z2G9L9</accession>
<proteinExistence type="predicted"/>
<keyword evidence="3" id="KW-1185">Reference proteome</keyword>
<organism evidence="2 3">
    <name type="scientific">Liparis tanakae</name>
    <name type="common">Tanaka's snailfish</name>
    <dbReference type="NCBI Taxonomy" id="230148"/>
    <lineage>
        <taxon>Eukaryota</taxon>
        <taxon>Metazoa</taxon>
        <taxon>Chordata</taxon>
        <taxon>Craniata</taxon>
        <taxon>Vertebrata</taxon>
        <taxon>Euteleostomi</taxon>
        <taxon>Actinopterygii</taxon>
        <taxon>Neopterygii</taxon>
        <taxon>Teleostei</taxon>
        <taxon>Neoteleostei</taxon>
        <taxon>Acanthomorphata</taxon>
        <taxon>Eupercaria</taxon>
        <taxon>Perciformes</taxon>
        <taxon>Cottioidei</taxon>
        <taxon>Cottales</taxon>
        <taxon>Liparidae</taxon>
        <taxon>Liparis</taxon>
    </lineage>
</organism>
<evidence type="ECO:0000313" key="3">
    <source>
        <dbReference type="Proteomes" id="UP000314294"/>
    </source>
</evidence>
<evidence type="ECO:0000256" key="1">
    <source>
        <dbReference type="SAM" id="MobiDB-lite"/>
    </source>
</evidence>
<dbReference type="AlphaFoldDB" id="A0A4Z2G9L9"/>
<dbReference type="EMBL" id="SRLO01000647">
    <property type="protein sequence ID" value="TNN49653.1"/>
    <property type="molecule type" value="Genomic_DNA"/>
</dbReference>
<gene>
    <name evidence="2" type="ORF">EYF80_040160</name>
</gene>
<name>A0A4Z2G9L9_9TELE</name>
<sequence length="93" mass="10963">MTATMLLQDSMLKPSVFRPPSETDMNRFNVQTDYSQQRTPEHVLCVDVTSELEEQLLENHRERKEHFHGEQTHWLFENSCETEPAGRDGDERD</sequence>
<protein>
    <submittedName>
        <fullName evidence="2">Uncharacterized protein</fullName>
    </submittedName>
</protein>
<dbReference type="Proteomes" id="UP000314294">
    <property type="component" value="Unassembled WGS sequence"/>
</dbReference>